<dbReference type="GO" id="GO:0045095">
    <property type="term" value="C:keratin filament"/>
    <property type="evidence" value="ECO:0007669"/>
    <property type="project" value="TreeGrafter"/>
</dbReference>
<name>A0A8C4QBX2_EPTBU</name>
<feature type="compositionally biased region" description="Basic and acidic residues" evidence="5">
    <location>
        <begin position="232"/>
        <end position="248"/>
    </location>
</feature>
<dbReference type="PANTHER" id="PTHR31183">
    <property type="entry name" value="TRICHOPLEIN KERATIN FILAMENT-BINDING PROTEIN FAMILY MEMBER"/>
    <property type="match status" value="1"/>
</dbReference>
<keyword evidence="4" id="KW-0175">Coiled coil</keyword>
<dbReference type="InterPro" id="IPR043596">
    <property type="entry name" value="CFAP53/TCHP"/>
</dbReference>
<dbReference type="AlphaFoldDB" id="A0A8C4QBX2"/>
<dbReference type="GO" id="GO:0006915">
    <property type="term" value="P:apoptotic process"/>
    <property type="evidence" value="ECO:0007669"/>
    <property type="project" value="TreeGrafter"/>
</dbReference>
<feature type="coiled-coil region" evidence="4">
    <location>
        <begin position="190"/>
        <end position="227"/>
    </location>
</feature>
<feature type="region of interest" description="Disordered" evidence="5">
    <location>
        <begin position="232"/>
        <end position="263"/>
    </location>
</feature>
<comment type="subcellular location">
    <subcellularLocation>
        <location evidence="1">Cytoplasm</location>
        <location evidence="1">Cytoskeleton</location>
    </subcellularLocation>
</comment>
<evidence type="ECO:0000313" key="7">
    <source>
        <dbReference type="Proteomes" id="UP000694388"/>
    </source>
</evidence>
<evidence type="ECO:0000256" key="1">
    <source>
        <dbReference type="ARBA" id="ARBA00004245"/>
    </source>
</evidence>
<protein>
    <recommendedName>
        <fullName evidence="8">Trichoplein keratin filament-binding protein</fullName>
    </recommendedName>
</protein>
<proteinExistence type="predicted"/>
<feature type="coiled-coil region" evidence="4">
    <location>
        <begin position="386"/>
        <end position="465"/>
    </location>
</feature>
<evidence type="ECO:0008006" key="8">
    <source>
        <dbReference type="Google" id="ProtNLM"/>
    </source>
</evidence>
<dbReference type="Ensembl" id="ENSEBUT00000013742.1">
    <property type="protein sequence ID" value="ENSEBUP00000013166.1"/>
    <property type="gene ID" value="ENSEBUG00000008321.1"/>
</dbReference>
<evidence type="ECO:0000313" key="6">
    <source>
        <dbReference type="Ensembl" id="ENSEBUP00000013166.1"/>
    </source>
</evidence>
<evidence type="ECO:0000256" key="5">
    <source>
        <dbReference type="SAM" id="MobiDB-lite"/>
    </source>
</evidence>
<sequence length="499" mass="59762">MAFLRNGGVGRPNSVRWERKMSQNERQERCRREWDNYSRQKSLDEARATLETRWNQDMNQVPKPSDARHRCLTERRARLAMLLQTDQARWEAEMALMGQGRGQRKTLTVGEVEDVKARVDAPRRVREDRRNKAWDDCQSASVATNLDVRCAELKKVETAHSQERTLEAKKPALERAERARCMEEKRCRERERQKIHAEVLQKQMAELKEREEEAKHLARECVLLMREQEHLEMETRQRKMDEKRRKQAELGPHQHASSPNPRHCLNKHVEVKLRQRAREVQQDLEQDKKLLEAMEKADEERSTVAKERCERSLAESRWLCQVLEQQIELEKEREARMVYIPREEAERELQRREEKWERERMARVRLMEQLLEDQVQQVHASLIANRAKWEESIKNREYLIAQLEAEREKEKQEGLKKTMEMERWKDQLAAQVEEKNERFVKENDKRREENDTHRLEEERAEVIAAKMEDIRLTDFNQVICNHIITTPAHNCTKRGPAVR</sequence>
<reference evidence="6" key="2">
    <citation type="submission" date="2025-09" db="UniProtKB">
        <authorList>
            <consortium name="Ensembl"/>
        </authorList>
    </citation>
    <scope>IDENTIFICATION</scope>
</reference>
<keyword evidence="2" id="KW-0963">Cytoplasm</keyword>
<dbReference type="Proteomes" id="UP000694388">
    <property type="component" value="Unplaced"/>
</dbReference>
<accession>A0A8C4QBX2</accession>
<evidence type="ECO:0000256" key="2">
    <source>
        <dbReference type="ARBA" id="ARBA00022490"/>
    </source>
</evidence>
<reference evidence="6" key="1">
    <citation type="submission" date="2025-08" db="UniProtKB">
        <authorList>
            <consortium name="Ensembl"/>
        </authorList>
    </citation>
    <scope>IDENTIFICATION</scope>
</reference>
<dbReference type="GeneTree" id="ENSGT01140000285079"/>
<evidence type="ECO:0000256" key="4">
    <source>
        <dbReference type="SAM" id="Coils"/>
    </source>
</evidence>
<keyword evidence="7" id="KW-1185">Reference proteome</keyword>
<organism evidence="6 7">
    <name type="scientific">Eptatretus burgeri</name>
    <name type="common">Inshore hagfish</name>
    <dbReference type="NCBI Taxonomy" id="7764"/>
    <lineage>
        <taxon>Eukaryota</taxon>
        <taxon>Metazoa</taxon>
        <taxon>Chordata</taxon>
        <taxon>Craniata</taxon>
        <taxon>Vertebrata</taxon>
        <taxon>Cyclostomata</taxon>
        <taxon>Myxini</taxon>
        <taxon>Myxiniformes</taxon>
        <taxon>Myxinidae</taxon>
        <taxon>Eptatretinae</taxon>
        <taxon>Eptatretus</taxon>
    </lineage>
</organism>
<dbReference type="PANTHER" id="PTHR31183:SF2">
    <property type="entry name" value="TRICHOPLEIN KERATIN FILAMENT-BINDING PROTEIN"/>
    <property type="match status" value="1"/>
</dbReference>
<keyword evidence="3" id="KW-0206">Cytoskeleton</keyword>
<evidence type="ECO:0000256" key="3">
    <source>
        <dbReference type="ARBA" id="ARBA00023212"/>
    </source>
</evidence>